<keyword evidence="6" id="KW-1185">Reference proteome</keyword>
<feature type="compositionally biased region" description="Pro residues" evidence="3">
    <location>
        <begin position="8"/>
        <end position="17"/>
    </location>
</feature>
<feature type="region of interest" description="Disordered" evidence="3">
    <location>
        <begin position="175"/>
        <end position="311"/>
    </location>
</feature>
<evidence type="ECO:0000313" key="5">
    <source>
        <dbReference type="EMBL" id="PXF46365.1"/>
    </source>
</evidence>
<name>A0A2V3IW98_9FLOR</name>
<evidence type="ECO:0000259" key="4">
    <source>
        <dbReference type="PROSITE" id="PS51017"/>
    </source>
</evidence>
<dbReference type="GO" id="GO:0005634">
    <property type="term" value="C:nucleus"/>
    <property type="evidence" value="ECO:0007669"/>
    <property type="project" value="UniProtKB-SubCell"/>
</dbReference>
<dbReference type="PROSITE" id="PS51017">
    <property type="entry name" value="CCT"/>
    <property type="match status" value="1"/>
</dbReference>
<feature type="compositionally biased region" description="Polar residues" evidence="3">
    <location>
        <begin position="148"/>
        <end position="160"/>
    </location>
</feature>
<organism evidence="5 6">
    <name type="scientific">Gracilariopsis chorda</name>
    <dbReference type="NCBI Taxonomy" id="448386"/>
    <lineage>
        <taxon>Eukaryota</taxon>
        <taxon>Rhodophyta</taxon>
        <taxon>Florideophyceae</taxon>
        <taxon>Rhodymeniophycidae</taxon>
        <taxon>Gracilariales</taxon>
        <taxon>Gracilariaceae</taxon>
        <taxon>Gracilariopsis</taxon>
    </lineage>
</organism>
<evidence type="ECO:0000256" key="1">
    <source>
        <dbReference type="ARBA" id="ARBA00004123"/>
    </source>
</evidence>
<sequence>MTQASQPSQPPSAPLGPPSSTSAQAPPQHSQPVPVSYPPETPPMIDPSNLRYMRMTPNLRDMVSGLSQPTPDPAAHMHDILASPDPSPFYNSLTFATPILRDLYPSHSPITSSALPTHPNNADSDNASRRMQRIAGARAEMNALFNALTPTNPDTENGSDSNHDGVISLISTPDLRHSASHVPSVDTSNPYLRSKPEATPVNHPSDSQPRGSESSSVTPPPDTSILSPTTSPETTSTAQPVTTLKQNCSLTDAVKADDNKHHSKQRDNQNSRTDIKSDPTATQQKSAKPLSKAAPGTSSTALSSALSSSVPNSHTAANAVAMNPAMAGLIPYACSLPAAFSSQMMAGQIPAHFPGRPVAFVPGNPSADLLQYNMMAQAAAFHFGTAQAMQVAGRVLQSTMSPTAAQQKRPDAIGGSRKKRRRQMLERSGCTVEQARENRARALKRLRQKKSMRTQGNSVRYACRKRIAMVRPRVNGRFATKEEVEEVRRARQ</sequence>
<feature type="compositionally biased region" description="Polar residues" evidence="3">
    <location>
        <begin position="238"/>
        <end position="250"/>
    </location>
</feature>
<reference evidence="5 6" key="1">
    <citation type="journal article" date="2018" name="Mol. Biol. Evol.">
        <title>Analysis of the draft genome of the red seaweed Gracilariopsis chorda provides insights into genome size evolution in Rhodophyta.</title>
        <authorList>
            <person name="Lee J."/>
            <person name="Yang E.C."/>
            <person name="Graf L."/>
            <person name="Yang J.H."/>
            <person name="Qiu H."/>
            <person name="Zel Zion U."/>
            <person name="Chan C.X."/>
            <person name="Stephens T.G."/>
            <person name="Weber A.P.M."/>
            <person name="Boo G.H."/>
            <person name="Boo S.M."/>
            <person name="Kim K.M."/>
            <person name="Shin Y."/>
            <person name="Jung M."/>
            <person name="Lee S.J."/>
            <person name="Yim H.S."/>
            <person name="Lee J.H."/>
            <person name="Bhattacharya D."/>
            <person name="Yoon H.S."/>
        </authorList>
    </citation>
    <scope>NUCLEOTIDE SEQUENCE [LARGE SCALE GENOMIC DNA]</scope>
    <source>
        <strain evidence="5 6">SKKU-2015</strain>
        <tissue evidence="5">Whole body</tissue>
    </source>
</reference>
<protein>
    <submittedName>
        <fullName evidence="5">Zinc finger protein CONSTANS-LIKE 1</fullName>
    </submittedName>
</protein>
<feature type="compositionally biased region" description="Polar residues" evidence="3">
    <location>
        <begin position="202"/>
        <end position="217"/>
    </location>
</feature>
<dbReference type="EMBL" id="NBIV01000040">
    <property type="protein sequence ID" value="PXF46365.1"/>
    <property type="molecule type" value="Genomic_DNA"/>
</dbReference>
<feature type="region of interest" description="Disordered" evidence="3">
    <location>
        <begin position="400"/>
        <end position="425"/>
    </location>
</feature>
<keyword evidence="2" id="KW-0539">Nucleus</keyword>
<feature type="compositionally biased region" description="Low complexity" evidence="3">
    <location>
        <begin position="297"/>
        <end position="309"/>
    </location>
</feature>
<proteinExistence type="predicted"/>
<feature type="compositionally biased region" description="Low complexity" evidence="3">
    <location>
        <begin position="223"/>
        <end position="237"/>
    </location>
</feature>
<evidence type="ECO:0000256" key="2">
    <source>
        <dbReference type="ARBA" id="ARBA00023242"/>
    </source>
</evidence>
<evidence type="ECO:0000256" key="3">
    <source>
        <dbReference type="SAM" id="MobiDB-lite"/>
    </source>
</evidence>
<dbReference type="Proteomes" id="UP000247409">
    <property type="component" value="Unassembled WGS sequence"/>
</dbReference>
<feature type="compositionally biased region" description="Pro residues" evidence="3">
    <location>
        <begin position="35"/>
        <end position="45"/>
    </location>
</feature>
<feature type="compositionally biased region" description="Low complexity" evidence="3">
    <location>
        <begin position="18"/>
        <end position="34"/>
    </location>
</feature>
<evidence type="ECO:0000313" key="6">
    <source>
        <dbReference type="Proteomes" id="UP000247409"/>
    </source>
</evidence>
<comment type="subcellular location">
    <subcellularLocation>
        <location evidence="1">Nucleus</location>
    </subcellularLocation>
</comment>
<dbReference type="Pfam" id="PF06203">
    <property type="entry name" value="CCT"/>
    <property type="match status" value="1"/>
</dbReference>
<feature type="compositionally biased region" description="Basic and acidic residues" evidence="3">
    <location>
        <begin position="254"/>
        <end position="277"/>
    </location>
</feature>
<feature type="region of interest" description="Disordered" evidence="3">
    <location>
        <begin position="148"/>
        <end position="167"/>
    </location>
</feature>
<comment type="caution">
    <text evidence="5">The sequence shown here is derived from an EMBL/GenBank/DDBJ whole genome shotgun (WGS) entry which is preliminary data.</text>
</comment>
<feature type="region of interest" description="Disordered" evidence="3">
    <location>
        <begin position="1"/>
        <end position="50"/>
    </location>
</feature>
<dbReference type="InterPro" id="IPR010402">
    <property type="entry name" value="CCT_domain"/>
</dbReference>
<dbReference type="AlphaFoldDB" id="A0A2V3IW98"/>
<accession>A0A2V3IW98</accession>
<feature type="domain" description="CCT" evidence="4">
    <location>
        <begin position="439"/>
        <end position="481"/>
    </location>
</feature>
<gene>
    <name evidence="5" type="ORF">BWQ96_03864</name>
</gene>
<dbReference type="OrthoDB" id="10465352at2759"/>